<organism evidence="1 2">
    <name type="scientific">Iodidimonas nitroreducens</name>
    <dbReference type="NCBI Taxonomy" id="1236968"/>
    <lineage>
        <taxon>Bacteria</taxon>
        <taxon>Pseudomonadati</taxon>
        <taxon>Pseudomonadota</taxon>
        <taxon>Alphaproteobacteria</taxon>
        <taxon>Iodidimonadales</taxon>
        <taxon>Iodidimonadaceae</taxon>
        <taxon>Iodidimonas</taxon>
    </lineage>
</organism>
<evidence type="ECO:0000313" key="2">
    <source>
        <dbReference type="Proteomes" id="UP000324996"/>
    </source>
</evidence>
<name>A0A5A7NB13_9PROT</name>
<gene>
    <name evidence="1" type="ORF">JCM17846_32750</name>
</gene>
<accession>A0A5A7NB13</accession>
<dbReference type="Pfam" id="PF11000">
    <property type="entry name" value="DUF2840"/>
    <property type="match status" value="1"/>
</dbReference>
<protein>
    <recommendedName>
        <fullName evidence="3">Glycosidase</fullName>
    </recommendedName>
</protein>
<keyword evidence="2" id="KW-1185">Reference proteome</keyword>
<dbReference type="Proteomes" id="UP000324996">
    <property type="component" value="Unassembled WGS sequence"/>
</dbReference>
<evidence type="ECO:0000313" key="1">
    <source>
        <dbReference type="EMBL" id="GER05593.1"/>
    </source>
</evidence>
<dbReference type="EMBL" id="BKCN01000031">
    <property type="protein sequence ID" value="GER05593.1"/>
    <property type="molecule type" value="Genomic_DNA"/>
</dbReference>
<dbReference type="AlphaFoldDB" id="A0A5A7NB13"/>
<dbReference type="InterPro" id="IPR021263">
    <property type="entry name" value="DUF2840"/>
</dbReference>
<reference evidence="1 2" key="1">
    <citation type="submission" date="2019-09" db="EMBL/GenBank/DDBJ databases">
        <title>NBRP : Genome information of microbial organism related human and environment.</title>
        <authorList>
            <person name="Hattori M."/>
            <person name="Oshima K."/>
            <person name="Inaba H."/>
            <person name="Suda W."/>
            <person name="Sakamoto M."/>
            <person name="Iino T."/>
            <person name="Kitahara M."/>
            <person name="Oshida Y."/>
            <person name="Iida T."/>
            <person name="Kudo T."/>
            <person name="Itoh T."/>
            <person name="Ohkuma M."/>
        </authorList>
    </citation>
    <scope>NUCLEOTIDE SEQUENCE [LARGE SCALE GENOMIC DNA]</scope>
    <source>
        <strain evidence="1 2">Q-1</strain>
    </source>
</reference>
<evidence type="ECO:0008006" key="3">
    <source>
        <dbReference type="Google" id="ProtNLM"/>
    </source>
</evidence>
<comment type="caution">
    <text evidence="1">The sequence shown here is derived from an EMBL/GenBank/DDBJ whole genome shotgun (WGS) entry which is preliminary data.</text>
</comment>
<proteinExistence type="predicted"/>
<sequence>MSEHFTRVEIVFYPEHLNHWLRFGAPDVQQDLDRRRSLALFKPGQVFGYIRWRANEYGTQEWRFTIVRAAEPSLLLSRIPGVCPGGEVLLLVTGNTKVKRALLQIDVLEADASIRPTCRPPTIAMSTIALPQGSRSALIHETSTRHIWRRERCRREARAAGLRRHSGARLGRRVYRRPAEEADLQRVGERAHRLILARPSANQTR</sequence>